<comment type="caution">
    <text evidence="1">The sequence shown here is derived from an EMBL/GenBank/DDBJ whole genome shotgun (WGS) entry which is preliminary data.</text>
</comment>
<evidence type="ECO:0000313" key="1">
    <source>
        <dbReference type="EMBL" id="MFD4212122.1"/>
    </source>
</evidence>
<name>A0ABW6EAD1_9ACTN</name>
<gene>
    <name evidence="1" type="ORF">ACFWSS_04325</name>
</gene>
<proteinExistence type="predicted"/>
<protein>
    <submittedName>
        <fullName evidence="1">Uncharacterized protein</fullName>
    </submittedName>
</protein>
<keyword evidence="2" id="KW-1185">Reference proteome</keyword>
<dbReference type="RefSeq" id="WP_189527230.1">
    <property type="nucleotide sequence ID" value="NZ_BMSG01000021.1"/>
</dbReference>
<dbReference type="Proteomes" id="UP001598251">
    <property type="component" value="Unassembled WGS sequence"/>
</dbReference>
<sequence>MSSKFDQHEALWGGGMGQLADAYADPDLGAFDLGFFEGGVQVRRSLAAKRILSPRFLNRTPVGRHLVISEDHHTRLAALYENGMTAAQAWHELIDKYDTWVSPSAVGHHFALFDLTRGITHSRAGE</sequence>
<dbReference type="EMBL" id="JBHXOF010000002">
    <property type="protein sequence ID" value="MFD4212122.1"/>
    <property type="molecule type" value="Genomic_DNA"/>
</dbReference>
<organism evidence="1 2">
    <name type="scientific">Streptomyces sindenensis</name>
    <dbReference type="NCBI Taxonomy" id="67363"/>
    <lineage>
        <taxon>Bacteria</taxon>
        <taxon>Bacillati</taxon>
        <taxon>Actinomycetota</taxon>
        <taxon>Actinomycetes</taxon>
        <taxon>Kitasatosporales</taxon>
        <taxon>Streptomycetaceae</taxon>
        <taxon>Streptomyces</taxon>
    </lineage>
</organism>
<evidence type="ECO:0000313" key="2">
    <source>
        <dbReference type="Proteomes" id="UP001598251"/>
    </source>
</evidence>
<reference evidence="1 2" key="1">
    <citation type="submission" date="2024-09" db="EMBL/GenBank/DDBJ databases">
        <title>The Natural Products Discovery Center: Release of the First 8490 Sequenced Strains for Exploring Actinobacteria Biosynthetic Diversity.</title>
        <authorList>
            <person name="Kalkreuter E."/>
            <person name="Kautsar S.A."/>
            <person name="Yang D."/>
            <person name="Bader C.D."/>
            <person name="Teijaro C.N."/>
            <person name="Fluegel L."/>
            <person name="Davis C.M."/>
            <person name="Simpson J.R."/>
            <person name="Lauterbach L."/>
            <person name="Steele A.D."/>
            <person name="Gui C."/>
            <person name="Meng S."/>
            <person name="Li G."/>
            <person name="Viehrig K."/>
            <person name="Ye F."/>
            <person name="Su P."/>
            <person name="Kiefer A.F."/>
            <person name="Nichols A."/>
            <person name="Cepeda A.J."/>
            <person name="Yan W."/>
            <person name="Fan B."/>
            <person name="Jiang Y."/>
            <person name="Adhikari A."/>
            <person name="Zheng C.-J."/>
            <person name="Schuster L."/>
            <person name="Cowan T.M."/>
            <person name="Smanski M.J."/>
            <person name="Chevrette M.G."/>
            <person name="De Carvalho L.P.S."/>
            <person name="Shen B."/>
        </authorList>
    </citation>
    <scope>NUCLEOTIDE SEQUENCE [LARGE SCALE GENOMIC DNA]</scope>
    <source>
        <strain evidence="1 2">NPDC058546</strain>
    </source>
</reference>
<accession>A0ABW6EAD1</accession>